<dbReference type="InterPro" id="IPR001905">
    <property type="entry name" value="Ammonium_transpt"/>
</dbReference>
<evidence type="ECO:0000256" key="2">
    <source>
        <dbReference type="ARBA" id="ARBA00005887"/>
    </source>
</evidence>
<dbReference type="InterPro" id="IPR024041">
    <property type="entry name" value="NH4_transpt_AmtB-like_dom"/>
</dbReference>
<dbReference type="PANTHER" id="PTHR11730">
    <property type="entry name" value="AMMONIUM TRANSPORTER"/>
    <property type="match status" value="1"/>
</dbReference>
<comment type="similarity">
    <text evidence="2 8">Belongs to the ammonia transporter channel (TC 1.A.11.2) family.</text>
</comment>
<feature type="transmembrane region" description="Helical" evidence="8">
    <location>
        <begin position="186"/>
        <end position="210"/>
    </location>
</feature>
<keyword evidence="6 8" id="KW-0472">Membrane</keyword>
<feature type="transmembrane region" description="Helical" evidence="8">
    <location>
        <begin position="356"/>
        <end position="373"/>
    </location>
</feature>
<evidence type="ECO:0000256" key="1">
    <source>
        <dbReference type="ARBA" id="ARBA00004141"/>
    </source>
</evidence>
<feature type="transmembrane region" description="Helical" evidence="8">
    <location>
        <begin position="231"/>
        <end position="249"/>
    </location>
</feature>
<dbReference type="Gene3D" id="1.10.3430.10">
    <property type="entry name" value="Ammonium transporter AmtB like domains"/>
    <property type="match status" value="1"/>
</dbReference>
<evidence type="ECO:0000313" key="11">
    <source>
        <dbReference type="Proteomes" id="UP001164746"/>
    </source>
</evidence>
<feature type="transmembrane region" description="Helical" evidence="8">
    <location>
        <begin position="75"/>
        <end position="96"/>
    </location>
</feature>
<dbReference type="InterPro" id="IPR029020">
    <property type="entry name" value="Ammonium/urea_transptr"/>
</dbReference>
<keyword evidence="3 8" id="KW-0813">Transport</keyword>
<reference evidence="10" key="1">
    <citation type="submission" date="2022-11" db="EMBL/GenBank/DDBJ databases">
        <title>Centuries of genome instability and evolution in soft-shell clam transmissible cancer (bioRxiv).</title>
        <authorList>
            <person name="Hart S.F.M."/>
            <person name="Yonemitsu M.A."/>
            <person name="Giersch R.M."/>
            <person name="Beal B.F."/>
            <person name="Arriagada G."/>
            <person name="Davis B.W."/>
            <person name="Ostrander E.A."/>
            <person name="Goff S.P."/>
            <person name="Metzger M.J."/>
        </authorList>
    </citation>
    <scope>NUCLEOTIDE SEQUENCE</scope>
    <source>
        <strain evidence="10">MELC-2E11</strain>
        <tissue evidence="10">Siphon/mantle</tissue>
    </source>
</reference>
<evidence type="ECO:0000256" key="3">
    <source>
        <dbReference type="ARBA" id="ARBA00022448"/>
    </source>
</evidence>
<feature type="transmembrane region" description="Helical" evidence="8">
    <location>
        <begin position="393"/>
        <end position="419"/>
    </location>
</feature>
<evidence type="ECO:0000256" key="4">
    <source>
        <dbReference type="ARBA" id="ARBA00022692"/>
    </source>
</evidence>
<dbReference type="Pfam" id="PF00909">
    <property type="entry name" value="Ammonium_transp"/>
    <property type="match status" value="1"/>
</dbReference>
<name>A0ABY7E1S9_MYAAR</name>
<keyword evidence="11" id="KW-1185">Reference proteome</keyword>
<feature type="transmembrane region" description="Helical" evidence="8">
    <location>
        <begin position="144"/>
        <end position="166"/>
    </location>
</feature>
<dbReference type="PANTHER" id="PTHR11730:SF6">
    <property type="entry name" value="AMMONIUM TRANSPORTER"/>
    <property type="match status" value="1"/>
</dbReference>
<feature type="domain" description="Ammonium transporter AmtB-like" evidence="9">
    <location>
        <begin position="48"/>
        <end position="443"/>
    </location>
</feature>
<dbReference type="SUPFAM" id="SSF111352">
    <property type="entry name" value="Ammonium transporter"/>
    <property type="match status" value="1"/>
</dbReference>
<feature type="non-terminal residue" evidence="10">
    <location>
        <position position="1"/>
    </location>
</feature>
<sequence length="509" mass="55141">RVVRSHGKLRHVLKSGQRKQPGSRSKFSCRFKIQDQDESRRGGGPVLQVMQCGFAFYEAGSVRSKNVTNILIKNVIDSFIAGVAYWIFGFALAYGEGNKFIGYSNFALKGVPTTEYANFFFQYSFAASTATIVSGAVAERCEFLAYFVYSFLITGVVYPVATHWYWGGGFLAQGVDYGGDIGVVTYIDFAGSGLVHVIGGSAGFVGAAILGPRVGRFGKTSNSDMIVRGHSVPIAALGGFILLFGFLAFNGGSLGTISNPGDGAIVSRVIVNTIIAASFAAFSSLFVARWTPIGSRHWSLMATLNGALTGMVSVCAGCNVLNPWQSAIMGLGAGVVYHLVSQGVQKLGVDDPLDACALHFGGGVWALVMLAFFHKDEGIFFHWNARSGLFLCWQLAGLGVILLWTVATTGLIFGVLRLLKVLRVPEEMEIRGLDIPKHHEPAYPVEAYGHGHIERMLRALLYHSDVDGAKRKPKKGHGVDYWSLEDKGPYENPEVRQFAVFKAQHGNKE</sequence>
<organism evidence="10 11">
    <name type="scientific">Mya arenaria</name>
    <name type="common">Soft-shell clam</name>
    <dbReference type="NCBI Taxonomy" id="6604"/>
    <lineage>
        <taxon>Eukaryota</taxon>
        <taxon>Metazoa</taxon>
        <taxon>Spiralia</taxon>
        <taxon>Lophotrochozoa</taxon>
        <taxon>Mollusca</taxon>
        <taxon>Bivalvia</taxon>
        <taxon>Autobranchia</taxon>
        <taxon>Heteroconchia</taxon>
        <taxon>Euheterodonta</taxon>
        <taxon>Imparidentia</taxon>
        <taxon>Neoheterodontei</taxon>
        <taxon>Myida</taxon>
        <taxon>Myoidea</taxon>
        <taxon>Myidae</taxon>
        <taxon>Mya</taxon>
    </lineage>
</organism>
<keyword evidence="5 8" id="KW-1133">Transmembrane helix</keyword>
<comment type="caution">
    <text evidence="8">Lacks conserved residue(s) required for the propagation of feature annotation.</text>
</comment>
<evidence type="ECO:0000313" key="10">
    <source>
        <dbReference type="EMBL" id="WAR02374.1"/>
    </source>
</evidence>
<feature type="transmembrane region" description="Helical" evidence="8">
    <location>
        <begin position="116"/>
        <end position="137"/>
    </location>
</feature>
<evidence type="ECO:0000259" key="9">
    <source>
        <dbReference type="Pfam" id="PF00909"/>
    </source>
</evidence>
<proteinExistence type="inferred from homology"/>
<dbReference type="EMBL" id="CP111015">
    <property type="protein sequence ID" value="WAR02374.1"/>
    <property type="molecule type" value="Genomic_DNA"/>
</dbReference>
<keyword evidence="4 8" id="KW-0812">Transmembrane</keyword>
<dbReference type="PROSITE" id="PS01219">
    <property type="entry name" value="AMMONIUM_TRANSP"/>
    <property type="match status" value="1"/>
</dbReference>
<evidence type="ECO:0000256" key="7">
    <source>
        <dbReference type="ARBA" id="ARBA00023177"/>
    </source>
</evidence>
<protein>
    <recommendedName>
        <fullName evidence="8">Ammonium transporter</fullName>
    </recommendedName>
</protein>
<evidence type="ECO:0000256" key="5">
    <source>
        <dbReference type="ARBA" id="ARBA00022989"/>
    </source>
</evidence>
<feature type="transmembrane region" description="Helical" evidence="8">
    <location>
        <begin position="269"/>
        <end position="288"/>
    </location>
</feature>
<comment type="subcellular location">
    <subcellularLocation>
        <location evidence="8">Cell membrane</location>
        <topology evidence="8">Multi-pass membrane protein</topology>
    </subcellularLocation>
    <subcellularLocation>
        <location evidence="1">Membrane</location>
        <topology evidence="1">Multi-pass membrane protein</topology>
    </subcellularLocation>
</comment>
<evidence type="ECO:0000256" key="6">
    <source>
        <dbReference type="ARBA" id="ARBA00023136"/>
    </source>
</evidence>
<dbReference type="InterPro" id="IPR018047">
    <property type="entry name" value="Ammonium_transpt_CS"/>
</dbReference>
<gene>
    <name evidence="10" type="ORF">MAR_008932</name>
</gene>
<evidence type="ECO:0000256" key="8">
    <source>
        <dbReference type="RuleBase" id="RU362002"/>
    </source>
</evidence>
<accession>A0ABY7E1S9</accession>
<dbReference type="Proteomes" id="UP001164746">
    <property type="component" value="Chromosome 4"/>
</dbReference>
<dbReference type="NCBIfam" id="TIGR00836">
    <property type="entry name" value="amt"/>
    <property type="match status" value="1"/>
</dbReference>
<keyword evidence="7 8" id="KW-0924">Ammonia transport</keyword>